<feature type="region of interest" description="Disordered" evidence="1">
    <location>
        <begin position="109"/>
        <end position="183"/>
    </location>
</feature>
<evidence type="ECO:0000313" key="2">
    <source>
        <dbReference type="EMBL" id="PWY83144.1"/>
    </source>
</evidence>
<feature type="compositionally biased region" description="Pro residues" evidence="1">
    <location>
        <begin position="461"/>
        <end position="472"/>
    </location>
</feature>
<protein>
    <submittedName>
        <fullName evidence="2">Uncharacterized protein</fullName>
    </submittedName>
</protein>
<comment type="caution">
    <text evidence="2">The sequence shown here is derived from an EMBL/GenBank/DDBJ whole genome shotgun (WGS) entry which is preliminary data.</text>
</comment>
<keyword evidence="3" id="KW-1185">Reference proteome</keyword>
<organism evidence="2 3">
    <name type="scientific">Aspergillus sclerotioniger CBS 115572</name>
    <dbReference type="NCBI Taxonomy" id="1450535"/>
    <lineage>
        <taxon>Eukaryota</taxon>
        <taxon>Fungi</taxon>
        <taxon>Dikarya</taxon>
        <taxon>Ascomycota</taxon>
        <taxon>Pezizomycotina</taxon>
        <taxon>Eurotiomycetes</taxon>
        <taxon>Eurotiomycetidae</taxon>
        <taxon>Eurotiales</taxon>
        <taxon>Aspergillaceae</taxon>
        <taxon>Aspergillus</taxon>
        <taxon>Aspergillus subgen. Circumdati</taxon>
    </lineage>
</organism>
<dbReference type="RefSeq" id="XP_025465929.1">
    <property type="nucleotide sequence ID" value="XM_025613341.1"/>
</dbReference>
<feature type="region of interest" description="Disordered" evidence="1">
    <location>
        <begin position="265"/>
        <end position="302"/>
    </location>
</feature>
<sequence>MAPKILLLYERDDNRYWFANAPGLAIAEGSPLADLSDKYLIYESDLLLAVSNTMDGDLVPKHHNYLASYKIDETYYVLLERMPHQDILTPLTPLSSCVSETLGVRSVHSIGDNRRGRPLDSITVGDNGHGAEPMRSGWSTPSVPARSDGNASVGQSHWTNKDEPTLHGWETPPQTAKSDRGFPSIAYSDCSAPTQTARSNDNASADGWDIKDTSAHAGWDFELANSDDGRASTSNSGWITYPQTANSENNAPVSHYDANEDVELRNEQSTNERGTMAPSPLITDQAIGNDNQSGKNDAKDDTNVNATMAHKDSVRSATSFAAKVARAGDGLKGKMPNFAKSPCYGYPKSPYPHQPAPYWSYPQNDTYSFSIHEGLSFPRSNAVPCYYEPLHPYDCYVSGEVIPPWQDPRRHTLMAFDQLPRHPAYLPSMAVAPPKCPLSPLTIPRTGRPVSPTFTRTTVPPVDPVPPYDGHW</sequence>
<dbReference type="GeneID" id="37115484"/>
<dbReference type="Proteomes" id="UP000246702">
    <property type="component" value="Unassembled WGS sequence"/>
</dbReference>
<evidence type="ECO:0000313" key="3">
    <source>
        <dbReference type="Proteomes" id="UP000246702"/>
    </source>
</evidence>
<name>A0A317W951_9EURO</name>
<feature type="region of interest" description="Disordered" evidence="1">
    <location>
        <begin position="447"/>
        <end position="472"/>
    </location>
</feature>
<feature type="compositionally biased region" description="Low complexity" evidence="1">
    <location>
        <begin position="449"/>
        <end position="460"/>
    </location>
</feature>
<feature type="compositionally biased region" description="Polar residues" evidence="1">
    <location>
        <begin position="286"/>
        <end position="295"/>
    </location>
</feature>
<proteinExistence type="predicted"/>
<evidence type="ECO:0000256" key="1">
    <source>
        <dbReference type="SAM" id="MobiDB-lite"/>
    </source>
</evidence>
<dbReference type="OrthoDB" id="4431916at2759"/>
<gene>
    <name evidence="2" type="ORF">BO94DRAFT_547639</name>
</gene>
<feature type="compositionally biased region" description="Polar residues" evidence="1">
    <location>
        <begin position="149"/>
        <end position="158"/>
    </location>
</feature>
<accession>A0A317W951</accession>
<dbReference type="AlphaFoldDB" id="A0A317W951"/>
<dbReference type="EMBL" id="MSFK01000019">
    <property type="protein sequence ID" value="PWY83144.1"/>
    <property type="molecule type" value="Genomic_DNA"/>
</dbReference>
<reference evidence="2 3" key="1">
    <citation type="submission" date="2016-12" db="EMBL/GenBank/DDBJ databases">
        <title>The genomes of Aspergillus section Nigri reveals drivers in fungal speciation.</title>
        <authorList>
            <consortium name="DOE Joint Genome Institute"/>
            <person name="Vesth T.C."/>
            <person name="Nybo J."/>
            <person name="Theobald S."/>
            <person name="Brandl J."/>
            <person name="Frisvad J.C."/>
            <person name="Nielsen K.F."/>
            <person name="Lyhne E.K."/>
            <person name="Kogle M.E."/>
            <person name="Kuo A."/>
            <person name="Riley R."/>
            <person name="Clum A."/>
            <person name="Nolan M."/>
            <person name="Lipzen A."/>
            <person name="Salamov A."/>
            <person name="Henrissat B."/>
            <person name="Wiebenga A."/>
            <person name="De Vries R.P."/>
            <person name="Grigoriev I.V."/>
            <person name="Mortensen U.H."/>
            <person name="Andersen M.R."/>
            <person name="Baker S.E."/>
        </authorList>
    </citation>
    <scope>NUCLEOTIDE SEQUENCE [LARGE SCALE GENOMIC DNA]</scope>
    <source>
        <strain evidence="2 3">CBS 115572</strain>
    </source>
</reference>